<sequence>MTALGLFVGVQVARLLGFIALWPLVRPTNFAASVSPKEIVLLWLGGLYGAQTIVSLLFLTSGASGALDEHQKKIISLYVCVPFTLTITVNGCILSPVYKYVLFGEASESLPCSALRLRQLHQFLSGLEIAFSKQKETLKAHWIFTSLVCRCTADGDELAEGEADRTAGADGDSRGDSAPPPSVLELALRMVPSFSQDAAASMADTATLTLPLRSESAREVLKGPLCLQIPKRDEVMDSLIGAVAGRSLAGAETARLLLTGSASSESAIQASSSAFQAARRSTLLGALKASSSTSEEEDGEAAAYLLCSAAHNAYKSLYTGNCIEGMAFRWLTDTLEKAVVVSERGALARKLAEESGGGEALLAEEGAASSSAPSSTQEGLAVFNQELSILQTDALPLLQENGATRLPAVYFPPPFSYMLVFKAFAYHVEMLFAYDIVHQRLLETADKGNLWSLCSQGARAALVARVEEGQECMRTLETKAPFLFAKATVLLAARLLMHLKVQIAKDMNAAGLVPQSDLARFETSIERALLDVTNFRLWARK</sequence>
<feature type="transmembrane region" description="Helical" evidence="1">
    <location>
        <begin position="39"/>
        <end position="63"/>
    </location>
</feature>
<feature type="transmembrane region" description="Helical" evidence="1">
    <location>
        <begin position="75"/>
        <end position="98"/>
    </location>
</feature>
<evidence type="ECO:0000313" key="2">
    <source>
        <dbReference type="EMBL" id="CEM42961.1"/>
    </source>
</evidence>
<keyword evidence="1" id="KW-0812">Transmembrane</keyword>
<protein>
    <submittedName>
        <fullName evidence="2">Uncharacterized protein</fullName>
    </submittedName>
</protein>
<dbReference type="AlphaFoldDB" id="A0A0G4HFS8"/>
<name>A0A0G4HFS8_9ALVE</name>
<keyword evidence="1" id="KW-1133">Transmembrane helix</keyword>
<gene>
    <name evidence="2" type="ORF">Cvel_6697</name>
</gene>
<dbReference type="VEuPathDB" id="CryptoDB:Cvel_6697"/>
<organism evidence="2">
    <name type="scientific">Chromera velia CCMP2878</name>
    <dbReference type="NCBI Taxonomy" id="1169474"/>
    <lineage>
        <taxon>Eukaryota</taxon>
        <taxon>Sar</taxon>
        <taxon>Alveolata</taxon>
        <taxon>Colpodellida</taxon>
        <taxon>Chromeraceae</taxon>
        <taxon>Chromera</taxon>
    </lineage>
</organism>
<proteinExistence type="predicted"/>
<dbReference type="EMBL" id="CDMZ01002577">
    <property type="protein sequence ID" value="CEM42961.1"/>
    <property type="molecule type" value="Genomic_DNA"/>
</dbReference>
<evidence type="ECO:0000256" key="1">
    <source>
        <dbReference type="SAM" id="Phobius"/>
    </source>
</evidence>
<keyword evidence="1" id="KW-0472">Membrane</keyword>
<reference evidence="2" key="1">
    <citation type="submission" date="2014-11" db="EMBL/GenBank/DDBJ databases">
        <authorList>
            <person name="Otto D Thomas"/>
            <person name="Naeem Raeece"/>
        </authorList>
    </citation>
    <scope>NUCLEOTIDE SEQUENCE</scope>
</reference>
<accession>A0A0G4HFS8</accession>